<organism evidence="7 8">
    <name type="scientific">Rhodanobacter geophilus</name>
    <dbReference type="NCBI Taxonomy" id="3162488"/>
    <lineage>
        <taxon>Bacteria</taxon>
        <taxon>Pseudomonadati</taxon>
        <taxon>Pseudomonadota</taxon>
        <taxon>Gammaproteobacteria</taxon>
        <taxon>Lysobacterales</taxon>
        <taxon>Rhodanobacteraceae</taxon>
        <taxon>Rhodanobacter</taxon>
    </lineage>
</organism>
<keyword evidence="5 6" id="KW-0472">Membrane</keyword>
<dbReference type="PANTHER" id="PTHR43701">
    <property type="entry name" value="MEMBRANE TRANSPORTER PROTEIN MJ0441-RELATED"/>
    <property type="match status" value="1"/>
</dbReference>
<feature type="transmembrane region" description="Helical" evidence="6">
    <location>
        <begin position="172"/>
        <end position="196"/>
    </location>
</feature>
<feature type="transmembrane region" description="Helical" evidence="6">
    <location>
        <begin position="71"/>
        <end position="90"/>
    </location>
</feature>
<comment type="caution">
    <text evidence="7">The sequence shown here is derived from an EMBL/GenBank/DDBJ whole genome shotgun (WGS) entry which is preliminary data.</text>
</comment>
<feature type="transmembrane region" description="Helical" evidence="6">
    <location>
        <begin position="232"/>
        <end position="250"/>
    </location>
</feature>
<dbReference type="InterPro" id="IPR002781">
    <property type="entry name" value="TM_pro_TauE-like"/>
</dbReference>
<reference evidence="7 8" key="1">
    <citation type="submission" date="2024-06" db="EMBL/GenBank/DDBJ databases">
        <authorList>
            <person name="Woo H."/>
        </authorList>
    </citation>
    <scope>NUCLEOTIDE SEQUENCE [LARGE SCALE GENOMIC DNA]</scope>
    <source>
        <strain evidence="7 8">S2-g</strain>
    </source>
</reference>
<name>A0ABV3QKQ4_9GAMM</name>
<gene>
    <name evidence="7" type="ORF">ABQJ56_02075</name>
</gene>
<keyword evidence="3 6" id="KW-0812">Transmembrane</keyword>
<dbReference type="Pfam" id="PF01925">
    <property type="entry name" value="TauE"/>
    <property type="match status" value="1"/>
</dbReference>
<evidence type="ECO:0000313" key="7">
    <source>
        <dbReference type="EMBL" id="MEW9623019.1"/>
    </source>
</evidence>
<keyword evidence="8" id="KW-1185">Reference proteome</keyword>
<feature type="transmembrane region" description="Helical" evidence="6">
    <location>
        <begin position="140"/>
        <end position="165"/>
    </location>
</feature>
<proteinExistence type="inferred from homology"/>
<keyword evidence="6" id="KW-1003">Cell membrane</keyword>
<feature type="transmembrane region" description="Helical" evidence="6">
    <location>
        <begin position="6"/>
        <end position="38"/>
    </location>
</feature>
<comment type="subcellular location">
    <subcellularLocation>
        <location evidence="6">Cell membrane</location>
        <topology evidence="6">Multi-pass membrane protein</topology>
    </subcellularLocation>
    <subcellularLocation>
        <location evidence="1">Membrane</location>
        <topology evidence="1">Multi-pass membrane protein</topology>
    </subcellularLocation>
</comment>
<dbReference type="EMBL" id="JBFOHL010000001">
    <property type="protein sequence ID" value="MEW9623019.1"/>
    <property type="molecule type" value="Genomic_DNA"/>
</dbReference>
<dbReference type="Proteomes" id="UP001556170">
    <property type="component" value="Unassembled WGS sequence"/>
</dbReference>
<feature type="transmembrane region" description="Helical" evidence="6">
    <location>
        <begin position="45"/>
        <end position="65"/>
    </location>
</feature>
<accession>A0ABV3QKQ4</accession>
<evidence type="ECO:0000256" key="5">
    <source>
        <dbReference type="ARBA" id="ARBA00023136"/>
    </source>
</evidence>
<protein>
    <recommendedName>
        <fullName evidence="6">Probable membrane transporter protein</fullName>
    </recommendedName>
</protein>
<comment type="similarity">
    <text evidence="2 6">Belongs to the 4-toluene sulfonate uptake permease (TSUP) (TC 2.A.102) family.</text>
</comment>
<evidence type="ECO:0000256" key="2">
    <source>
        <dbReference type="ARBA" id="ARBA00009142"/>
    </source>
</evidence>
<evidence type="ECO:0000256" key="4">
    <source>
        <dbReference type="ARBA" id="ARBA00022989"/>
    </source>
</evidence>
<evidence type="ECO:0000256" key="6">
    <source>
        <dbReference type="RuleBase" id="RU363041"/>
    </source>
</evidence>
<evidence type="ECO:0000256" key="1">
    <source>
        <dbReference type="ARBA" id="ARBA00004141"/>
    </source>
</evidence>
<feature type="transmembrane region" description="Helical" evidence="6">
    <location>
        <begin position="102"/>
        <end position="120"/>
    </location>
</feature>
<dbReference type="InterPro" id="IPR051598">
    <property type="entry name" value="TSUP/Inactive_protease-like"/>
</dbReference>
<sequence>MLAADLLALACGSLVGFSLALIGGGGSILATPMLLYVVGLHDPHLAIGTSAVAVAANAFVNLVPHARAGHVRWPAALVFAACGVLGALSGSTLGKRMDGHHLLALFAVLMLAVAALMLRGRRNGAESSYPKPRLFPRLGATGFGAGALAGFFGIGGGFLIVPGLIFASGMEIIAAIGSSLVAVGAFASTTAINYAASGLVEWRVAALFVAAGIAGGRLGARLARRLARTRGALNLVFAFAVIAVAVYMLVRNLGLDAGAGAS</sequence>
<evidence type="ECO:0000256" key="3">
    <source>
        <dbReference type="ARBA" id="ARBA00022692"/>
    </source>
</evidence>
<keyword evidence="4 6" id="KW-1133">Transmembrane helix</keyword>
<evidence type="ECO:0000313" key="8">
    <source>
        <dbReference type="Proteomes" id="UP001556170"/>
    </source>
</evidence>
<dbReference type="RefSeq" id="WP_367843323.1">
    <property type="nucleotide sequence ID" value="NZ_JBFOHL010000001.1"/>
</dbReference>
<dbReference type="PANTHER" id="PTHR43701:SF2">
    <property type="entry name" value="MEMBRANE TRANSPORTER PROTEIN YJNA-RELATED"/>
    <property type="match status" value="1"/>
</dbReference>